<dbReference type="Pfam" id="PF00436">
    <property type="entry name" value="SSB"/>
    <property type="match status" value="1"/>
</dbReference>
<dbReference type="InterPro" id="IPR012340">
    <property type="entry name" value="NA-bd_OB-fold"/>
</dbReference>
<evidence type="ECO:0000256" key="2">
    <source>
        <dbReference type="PROSITE-ProRule" id="PRU00252"/>
    </source>
</evidence>
<sequence length="150" mass="15454">MADITFTGHVGADAELRFTANGVPVLGVRVCDSKSKPDGNGGWETIAETWFNVSLFGPEAEALAPTIRKGARVKVAGEFYTREYEGRNGPGVSQDVTATGIKVLPSRKTDGQGQGGGWDSQKSAAPSGDAWTGGDNTGGWGGAPAGNPPF</sequence>
<dbReference type="NCBIfam" id="TIGR00621">
    <property type="entry name" value="ssb"/>
    <property type="match status" value="1"/>
</dbReference>
<dbReference type="InterPro" id="IPR011344">
    <property type="entry name" value="ssDNA-bd"/>
</dbReference>
<accession>A0AAW6ZMY3</accession>
<dbReference type="Proteomes" id="UP001225576">
    <property type="component" value="Unassembled WGS sequence"/>
</dbReference>
<dbReference type="RefSeq" id="WP_285170765.1">
    <property type="nucleotide sequence ID" value="NZ_JASPDQ010000020.1"/>
</dbReference>
<dbReference type="PROSITE" id="PS50935">
    <property type="entry name" value="SSB"/>
    <property type="match status" value="1"/>
</dbReference>
<dbReference type="CDD" id="cd04496">
    <property type="entry name" value="SSB_OBF"/>
    <property type="match status" value="1"/>
</dbReference>
<gene>
    <name evidence="5" type="ORF">QP858_08055</name>
</gene>
<evidence type="ECO:0000256" key="1">
    <source>
        <dbReference type="ARBA" id="ARBA00023125"/>
    </source>
</evidence>
<dbReference type="GO" id="GO:0006260">
    <property type="term" value="P:DNA replication"/>
    <property type="evidence" value="ECO:0007669"/>
    <property type="project" value="InterPro"/>
</dbReference>
<dbReference type="SUPFAM" id="SSF50249">
    <property type="entry name" value="Nucleic acid-binding proteins"/>
    <property type="match status" value="1"/>
</dbReference>
<dbReference type="AlphaFoldDB" id="A0AAW6ZMY3"/>
<feature type="compositionally biased region" description="Gly residues" evidence="4">
    <location>
        <begin position="135"/>
        <end position="144"/>
    </location>
</feature>
<evidence type="ECO:0000256" key="4">
    <source>
        <dbReference type="SAM" id="MobiDB-lite"/>
    </source>
</evidence>
<evidence type="ECO:0000256" key="3">
    <source>
        <dbReference type="RuleBase" id="RU000524"/>
    </source>
</evidence>
<dbReference type="EMBL" id="JASPDQ010000020">
    <property type="protein sequence ID" value="MDK8602407.1"/>
    <property type="molecule type" value="Genomic_DNA"/>
</dbReference>
<reference evidence="5" key="1">
    <citation type="submission" date="2023-05" db="EMBL/GenBank/DDBJ databases">
        <title>Genomic Catalog of Human Bladder Bacteria.</title>
        <authorList>
            <person name="Du J."/>
        </authorList>
    </citation>
    <scope>NUCLEOTIDE SEQUENCE</scope>
    <source>
        <strain evidence="5">UMB1304A</strain>
    </source>
</reference>
<name>A0AAW6ZMY3_9ACTO</name>
<dbReference type="Gene3D" id="2.40.50.140">
    <property type="entry name" value="Nucleic acid-binding proteins"/>
    <property type="match status" value="1"/>
</dbReference>
<comment type="caution">
    <text evidence="5">The sequence shown here is derived from an EMBL/GenBank/DDBJ whole genome shotgun (WGS) entry which is preliminary data.</text>
</comment>
<dbReference type="InterPro" id="IPR000424">
    <property type="entry name" value="Primosome_PriB/ssb"/>
</dbReference>
<proteinExistence type="predicted"/>
<evidence type="ECO:0000313" key="5">
    <source>
        <dbReference type="EMBL" id="MDK8602407.1"/>
    </source>
</evidence>
<organism evidence="5 6">
    <name type="scientific">Trueperella bernardiae</name>
    <dbReference type="NCBI Taxonomy" id="59561"/>
    <lineage>
        <taxon>Bacteria</taxon>
        <taxon>Bacillati</taxon>
        <taxon>Actinomycetota</taxon>
        <taxon>Actinomycetes</taxon>
        <taxon>Actinomycetales</taxon>
        <taxon>Actinomycetaceae</taxon>
        <taxon>Trueperella</taxon>
    </lineage>
</organism>
<evidence type="ECO:0000313" key="6">
    <source>
        <dbReference type="Proteomes" id="UP001225576"/>
    </source>
</evidence>
<feature type="region of interest" description="Disordered" evidence="4">
    <location>
        <begin position="102"/>
        <end position="150"/>
    </location>
</feature>
<keyword evidence="1 2" id="KW-0238">DNA-binding</keyword>
<protein>
    <recommendedName>
        <fullName evidence="3">Single-stranded DNA-binding protein</fullName>
    </recommendedName>
</protein>
<dbReference type="GO" id="GO:0003697">
    <property type="term" value="F:single-stranded DNA binding"/>
    <property type="evidence" value="ECO:0007669"/>
    <property type="project" value="InterPro"/>
</dbReference>